<dbReference type="Proteomes" id="UP000000269">
    <property type="component" value="Chromosome"/>
</dbReference>
<comment type="cofactor">
    <cofactor evidence="8">
        <name>a divalent metal cation</name>
        <dbReference type="ChEBI" id="CHEBI:60240"/>
    </cofactor>
    <text evidence="8">Binds 2 divalent metal cations per subunit.</text>
</comment>
<evidence type="ECO:0000313" key="10">
    <source>
        <dbReference type="Proteomes" id="UP000000269"/>
    </source>
</evidence>
<dbReference type="InterPro" id="IPR051464">
    <property type="entry name" value="Peptidase_M42_aminopept"/>
</dbReference>
<accession>A8MFD9</accession>
<feature type="binding site" evidence="8">
    <location>
        <position position="208"/>
    </location>
    <ligand>
        <name>Zn(2+)</name>
        <dbReference type="ChEBI" id="CHEBI:29105"/>
        <label>2</label>
    </ligand>
</feature>
<dbReference type="CDD" id="cd05656">
    <property type="entry name" value="M42_Frv"/>
    <property type="match status" value="1"/>
</dbReference>
<feature type="active site" description="Proton acceptor" evidence="7">
    <location>
        <position position="207"/>
    </location>
</feature>
<dbReference type="AlphaFoldDB" id="A8MFD9"/>
<dbReference type="GO" id="GO:0046872">
    <property type="term" value="F:metal ion binding"/>
    <property type="evidence" value="ECO:0007669"/>
    <property type="project" value="UniProtKB-UniRule"/>
</dbReference>
<dbReference type="GO" id="GO:0004177">
    <property type="term" value="F:aminopeptidase activity"/>
    <property type="evidence" value="ECO:0007669"/>
    <property type="project" value="UniProtKB-UniRule"/>
</dbReference>
<protein>
    <submittedName>
        <fullName evidence="9">Peptidase M42 family protein</fullName>
    </submittedName>
</protein>
<gene>
    <name evidence="9" type="ordered locus">Clos_1559</name>
</gene>
<keyword evidence="3" id="KW-0645">Protease</keyword>
<feature type="binding site" evidence="8">
    <location>
        <position position="314"/>
    </location>
    <ligand>
        <name>Zn(2+)</name>
        <dbReference type="ChEBI" id="CHEBI:29105"/>
        <label>2</label>
    </ligand>
</feature>
<dbReference type="Gene3D" id="2.40.30.40">
    <property type="entry name" value="Peptidase M42, domain 2"/>
    <property type="match status" value="1"/>
</dbReference>
<evidence type="ECO:0000256" key="3">
    <source>
        <dbReference type="ARBA" id="ARBA00022670"/>
    </source>
</evidence>
<dbReference type="PANTHER" id="PTHR32481:SF0">
    <property type="entry name" value="AMINOPEPTIDASE YPDE-RELATED"/>
    <property type="match status" value="1"/>
</dbReference>
<evidence type="ECO:0000256" key="7">
    <source>
        <dbReference type="PIRSR" id="PIRSR001123-1"/>
    </source>
</evidence>
<dbReference type="Pfam" id="PF05343">
    <property type="entry name" value="Peptidase_M42"/>
    <property type="match status" value="1"/>
</dbReference>
<keyword evidence="2" id="KW-0031">Aminopeptidase</keyword>
<dbReference type="RefSeq" id="WP_012159414.1">
    <property type="nucleotide sequence ID" value="NC_009922.1"/>
</dbReference>
<dbReference type="PANTHER" id="PTHR32481">
    <property type="entry name" value="AMINOPEPTIDASE"/>
    <property type="match status" value="1"/>
</dbReference>
<evidence type="ECO:0000256" key="5">
    <source>
        <dbReference type="ARBA" id="ARBA00022801"/>
    </source>
</evidence>
<feature type="binding site" evidence="8">
    <location>
        <position position="65"/>
    </location>
    <ligand>
        <name>Zn(2+)</name>
        <dbReference type="ChEBI" id="CHEBI:29105"/>
        <label>1</label>
    </ligand>
</feature>
<dbReference type="Gene3D" id="3.40.630.10">
    <property type="entry name" value="Zn peptidases"/>
    <property type="match status" value="1"/>
</dbReference>
<dbReference type="eggNOG" id="COG1363">
    <property type="taxonomic scope" value="Bacteria"/>
</dbReference>
<evidence type="ECO:0000256" key="8">
    <source>
        <dbReference type="PIRSR" id="PIRSR001123-2"/>
    </source>
</evidence>
<sequence length="350" mass="38466">MYLEEILKNLTETSGVSGHEAEVREKVKAYFTEYCDDVQEDSLGNIIGLKRGTLGNGKSIMLTGHLDEIGLMVKNIDENGFIQFTNIGGVDQRTLLCQEVIIHGKEKIYGVIGVKPPHITTEEERRNALEIEDLLIDTGFTKENLLDLVQVGDVITIKRNLLKLQNDWISGKALDDRAGIASLLACLKKLSNVKHEADVYVVATVQEEVGTRGAITSSYTIEPQIGIAVDVGFGKTPELSQYDAIELGKGPAITVGPNIHPNIFNKIKQVAIDEYIDYQIEVAPGTSGTDAWPMQVSRSGIATGVLSIPLRYMHTSVETISLSDIEKTGKLLANFIVALNEIEMEEFLCY</sequence>
<evidence type="ECO:0000256" key="6">
    <source>
        <dbReference type="PIRNR" id="PIRNR001123"/>
    </source>
</evidence>
<feature type="binding site" evidence="8">
    <location>
        <position position="230"/>
    </location>
    <ligand>
        <name>Zn(2+)</name>
        <dbReference type="ChEBI" id="CHEBI:29105"/>
        <label>1</label>
    </ligand>
</feature>
<keyword evidence="4 8" id="KW-0479">Metal-binding</keyword>
<feature type="binding site" evidence="8">
    <location>
        <position position="175"/>
    </location>
    <ligand>
        <name>Zn(2+)</name>
        <dbReference type="ChEBI" id="CHEBI:29105"/>
        <label>2</label>
    </ligand>
</feature>
<dbReference type="STRING" id="350688.Clos_1559"/>
<dbReference type="InterPro" id="IPR008007">
    <property type="entry name" value="Peptidase_M42"/>
</dbReference>
<keyword evidence="10" id="KW-1185">Reference proteome</keyword>
<dbReference type="EMBL" id="CP000853">
    <property type="protein sequence ID" value="ABW19102.1"/>
    <property type="molecule type" value="Genomic_DNA"/>
</dbReference>
<keyword evidence="5" id="KW-0378">Hydrolase</keyword>
<dbReference type="InterPro" id="IPR023367">
    <property type="entry name" value="Peptidase_M42_dom2"/>
</dbReference>
<dbReference type="KEGG" id="aoe:Clos_1559"/>
<evidence type="ECO:0000256" key="4">
    <source>
        <dbReference type="ARBA" id="ARBA00022723"/>
    </source>
</evidence>
<comment type="similarity">
    <text evidence="1 6">Belongs to the peptidase M42 family.</text>
</comment>
<dbReference type="GO" id="GO:0006508">
    <property type="term" value="P:proteolysis"/>
    <property type="evidence" value="ECO:0007669"/>
    <property type="project" value="UniProtKB-KW"/>
</dbReference>
<evidence type="ECO:0000313" key="9">
    <source>
        <dbReference type="EMBL" id="ABW19102.1"/>
    </source>
</evidence>
<evidence type="ECO:0000256" key="2">
    <source>
        <dbReference type="ARBA" id="ARBA00022438"/>
    </source>
</evidence>
<feature type="binding site" evidence="8">
    <location>
        <position position="175"/>
    </location>
    <ligand>
        <name>Zn(2+)</name>
        <dbReference type="ChEBI" id="CHEBI:29105"/>
        <label>1</label>
    </ligand>
</feature>
<evidence type="ECO:0000256" key="1">
    <source>
        <dbReference type="ARBA" id="ARBA00006272"/>
    </source>
</evidence>
<reference evidence="10" key="1">
    <citation type="submission" date="2007-10" db="EMBL/GenBank/DDBJ databases">
        <title>Complete genome of Alkaliphilus oremlandii OhILAs.</title>
        <authorList>
            <person name="Copeland A."/>
            <person name="Lucas S."/>
            <person name="Lapidus A."/>
            <person name="Barry K."/>
            <person name="Detter J.C."/>
            <person name="Glavina del Rio T."/>
            <person name="Hammon N."/>
            <person name="Israni S."/>
            <person name="Dalin E."/>
            <person name="Tice H."/>
            <person name="Pitluck S."/>
            <person name="Chain P."/>
            <person name="Malfatti S."/>
            <person name="Shin M."/>
            <person name="Vergez L."/>
            <person name="Schmutz J."/>
            <person name="Larimer F."/>
            <person name="Land M."/>
            <person name="Hauser L."/>
            <person name="Kyrpides N."/>
            <person name="Mikhailova N."/>
            <person name="Stolz J.F."/>
            <person name="Dawson A."/>
            <person name="Fisher E."/>
            <person name="Crable B."/>
            <person name="Perera E."/>
            <person name="Lisak J."/>
            <person name="Ranganathan M."/>
            <person name="Basu P."/>
            <person name="Richardson P."/>
        </authorList>
    </citation>
    <scope>NUCLEOTIDE SEQUENCE [LARGE SCALE GENOMIC DNA]</scope>
    <source>
        <strain evidence="10">OhILAs</strain>
    </source>
</reference>
<dbReference type="HOGENOM" id="CLU_047249_1_0_9"/>
<name>A8MFD9_ALKOO</name>
<proteinExistence type="inferred from homology"/>
<dbReference type="OrthoDB" id="9772053at2"/>
<organism evidence="9 10">
    <name type="scientific">Alkaliphilus oremlandii (strain OhILAs)</name>
    <name type="common">Clostridium oremlandii (strain OhILAs)</name>
    <dbReference type="NCBI Taxonomy" id="350688"/>
    <lineage>
        <taxon>Bacteria</taxon>
        <taxon>Bacillati</taxon>
        <taxon>Bacillota</taxon>
        <taxon>Clostridia</taxon>
        <taxon>Peptostreptococcales</taxon>
        <taxon>Natronincolaceae</taxon>
        <taxon>Alkaliphilus</taxon>
    </lineage>
</organism>
<dbReference type="SUPFAM" id="SSF101821">
    <property type="entry name" value="Aminopeptidase/glucanase lid domain"/>
    <property type="match status" value="1"/>
</dbReference>
<dbReference type="SUPFAM" id="SSF53187">
    <property type="entry name" value="Zn-dependent exopeptidases"/>
    <property type="match status" value="1"/>
</dbReference>
<dbReference type="PIRSF" id="PIRSF001123">
    <property type="entry name" value="PepA_GA"/>
    <property type="match status" value="1"/>
</dbReference>